<feature type="transmembrane region" description="Helical" evidence="1">
    <location>
        <begin position="84"/>
        <end position="105"/>
    </location>
</feature>
<feature type="transmembrane region" description="Helical" evidence="1">
    <location>
        <begin position="117"/>
        <end position="139"/>
    </location>
</feature>
<dbReference type="EMBL" id="CP021434">
    <property type="protein sequence ID" value="ARU60140.1"/>
    <property type="molecule type" value="Genomic_DNA"/>
</dbReference>
<keyword evidence="1" id="KW-0812">Transmembrane</keyword>
<dbReference type="KEGG" id="tum:CBW65_03010"/>
<keyword evidence="1" id="KW-1133">Transmembrane helix</keyword>
<name>A0A1Y0IIK6_9BACL</name>
<dbReference type="Proteomes" id="UP000195437">
    <property type="component" value="Chromosome"/>
</dbReference>
<evidence type="ECO:0000256" key="1">
    <source>
        <dbReference type="SAM" id="Phobius"/>
    </source>
</evidence>
<dbReference type="RefSeq" id="WP_087455528.1">
    <property type="nucleotide sequence ID" value="NZ_CP021434.1"/>
</dbReference>
<evidence type="ECO:0000313" key="2">
    <source>
        <dbReference type="EMBL" id="ARU60140.1"/>
    </source>
</evidence>
<keyword evidence="1" id="KW-0472">Membrane</keyword>
<evidence type="ECO:0008006" key="4">
    <source>
        <dbReference type="Google" id="ProtNLM"/>
    </source>
</evidence>
<dbReference type="AlphaFoldDB" id="A0A1Y0IIK6"/>
<feature type="transmembrane region" description="Helical" evidence="1">
    <location>
        <begin position="38"/>
        <end position="64"/>
    </location>
</feature>
<reference evidence="3" key="1">
    <citation type="submission" date="2017-05" db="EMBL/GenBank/DDBJ databases">
        <authorList>
            <person name="Sung H."/>
        </authorList>
    </citation>
    <scope>NUCLEOTIDE SEQUENCE [LARGE SCALE GENOMIC DNA]</scope>
    <source>
        <strain evidence="3">AR23208</strain>
    </source>
</reference>
<accession>A0A1Y0IIK6</accession>
<keyword evidence="3" id="KW-1185">Reference proteome</keyword>
<dbReference type="OrthoDB" id="2622664at2"/>
<proteinExistence type="predicted"/>
<sequence length="149" mass="16585">MLHKFIVALLATFILSLWISYPSLQVPQSDTGSYKYSFIGLMTIYITYVGPCMFLLGIPFSMLIDRIARRRTISSALGRYLFHFLLYALAGLLAIMIFLLVLSSGDLGGILDEGSGFIYFGVIGSLLFYHVSLLLLAIAKLFKKRPDAS</sequence>
<gene>
    <name evidence="2" type="ORF">CBW65_03010</name>
</gene>
<protein>
    <recommendedName>
        <fullName evidence="4">DUF2975 domain-containing protein</fullName>
    </recommendedName>
</protein>
<organism evidence="2 3">
    <name type="scientific">Tumebacillus avium</name>
    <dbReference type="NCBI Taxonomy" id="1903704"/>
    <lineage>
        <taxon>Bacteria</taxon>
        <taxon>Bacillati</taxon>
        <taxon>Bacillota</taxon>
        <taxon>Bacilli</taxon>
        <taxon>Bacillales</taxon>
        <taxon>Alicyclobacillaceae</taxon>
        <taxon>Tumebacillus</taxon>
    </lineage>
</organism>
<evidence type="ECO:0000313" key="3">
    <source>
        <dbReference type="Proteomes" id="UP000195437"/>
    </source>
</evidence>